<accession>A0A8J6BCB6</accession>
<protein>
    <submittedName>
        <fullName evidence="1">Uncharacterized protein</fullName>
    </submittedName>
</protein>
<dbReference type="Proteomes" id="UP000717585">
    <property type="component" value="Unassembled WGS sequence"/>
</dbReference>
<keyword evidence="2" id="KW-1185">Reference proteome</keyword>
<reference evidence="1" key="1">
    <citation type="submission" date="2021-05" db="EMBL/GenBank/DDBJ databases">
        <title>A free-living protist that lacks canonical eukaryotic 1 DNA replication and segregation systems.</title>
        <authorList>
            <person name="Salas-Leiva D.E."/>
            <person name="Tromer E.C."/>
            <person name="Curtis B.A."/>
            <person name="Jerlstrom-Hultqvist J."/>
            <person name="Kolisko M."/>
            <person name="Yi Z."/>
            <person name="Salas-Leiva J.S."/>
            <person name="Gallot-Lavallee L."/>
            <person name="Kops G.J.P.L."/>
            <person name="Archibald J.M."/>
            <person name="Simpson A.G.B."/>
            <person name="Roger A.J."/>
        </authorList>
    </citation>
    <scope>NUCLEOTIDE SEQUENCE</scope>
    <source>
        <strain evidence="1">BICM</strain>
    </source>
</reference>
<gene>
    <name evidence="1" type="ORF">J8273_4102</name>
</gene>
<evidence type="ECO:0000313" key="2">
    <source>
        <dbReference type="Proteomes" id="UP000717585"/>
    </source>
</evidence>
<proteinExistence type="predicted"/>
<dbReference type="EMBL" id="JAHDYR010000015">
    <property type="protein sequence ID" value="KAG9394437.1"/>
    <property type="molecule type" value="Genomic_DNA"/>
</dbReference>
<dbReference type="AlphaFoldDB" id="A0A8J6BCB6"/>
<organism evidence="1 2">
    <name type="scientific">Carpediemonas membranifera</name>
    <dbReference type="NCBI Taxonomy" id="201153"/>
    <lineage>
        <taxon>Eukaryota</taxon>
        <taxon>Metamonada</taxon>
        <taxon>Carpediemonas-like organisms</taxon>
        <taxon>Carpediemonas</taxon>
    </lineage>
</organism>
<comment type="caution">
    <text evidence="1">The sequence shown here is derived from an EMBL/GenBank/DDBJ whole genome shotgun (WGS) entry which is preliminary data.</text>
</comment>
<sequence>MCIISVSHSPRTLESFHLSLSQLISSPTMTVSEEELPSFVFMALFPNVIKPLESSGRNFTLRGDLLAQAAIALIQRSTVQHQFPHHPVQPGLVEQACALSTSEPVYLDDLDVLTRLGACFNRPNDWAATVLAVLLGRQQLRNQQATPQSISTFLNRLFEWRININTSAAETAAVTIVETLMDIRPEETMAALFSLEGYESRVQALLHLVVSPQTAVAALAATTKALSMAPTSEGFRHWVDQVRPSKWETTLMAMLFELNGVPERPVEISSVQSSYAPIFEMARL</sequence>
<name>A0A8J6BCB6_9EUKA</name>
<evidence type="ECO:0000313" key="1">
    <source>
        <dbReference type="EMBL" id="KAG9394437.1"/>
    </source>
</evidence>